<protein>
    <recommendedName>
        <fullName evidence="6">Glycosyltransferase family 92 protein</fullName>
        <ecNumber evidence="6">2.4.1.-</ecNumber>
    </recommendedName>
</protein>
<accession>A0A803MG69</accession>
<dbReference type="AlphaFoldDB" id="A0A803MG69"/>
<dbReference type="InterPro" id="IPR008166">
    <property type="entry name" value="Glyco_transf_92"/>
</dbReference>
<dbReference type="GO" id="GO:0016020">
    <property type="term" value="C:membrane"/>
    <property type="evidence" value="ECO:0007669"/>
    <property type="project" value="UniProtKB-SubCell"/>
</dbReference>
<keyword evidence="4 6" id="KW-0808">Transferase</keyword>
<keyword evidence="8" id="KW-1185">Reference proteome</keyword>
<proteinExistence type="inferred from homology"/>
<evidence type="ECO:0000256" key="4">
    <source>
        <dbReference type="ARBA" id="ARBA00022679"/>
    </source>
</evidence>
<comment type="subcellular location">
    <subcellularLocation>
        <location evidence="1">Membrane</location>
    </subcellularLocation>
</comment>
<name>A0A803MG69_CHEQI</name>
<evidence type="ECO:0000313" key="8">
    <source>
        <dbReference type="Proteomes" id="UP000596660"/>
    </source>
</evidence>
<keyword evidence="3 6" id="KW-0328">Glycosyltransferase</keyword>
<keyword evidence="5" id="KW-0472">Membrane</keyword>
<dbReference type="Pfam" id="PF01697">
    <property type="entry name" value="Glyco_transf_92"/>
    <property type="match status" value="1"/>
</dbReference>
<dbReference type="EnsemblPlants" id="AUR62028971-RA">
    <property type="protein sequence ID" value="AUR62028971-RA:cds"/>
    <property type="gene ID" value="AUR62028971"/>
</dbReference>
<organism evidence="7 8">
    <name type="scientific">Chenopodium quinoa</name>
    <name type="common">Quinoa</name>
    <dbReference type="NCBI Taxonomy" id="63459"/>
    <lineage>
        <taxon>Eukaryota</taxon>
        <taxon>Viridiplantae</taxon>
        <taxon>Streptophyta</taxon>
        <taxon>Embryophyta</taxon>
        <taxon>Tracheophyta</taxon>
        <taxon>Spermatophyta</taxon>
        <taxon>Magnoliopsida</taxon>
        <taxon>eudicotyledons</taxon>
        <taxon>Gunneridae</taxon>
        <taxon>Pentapetalae</taxon>
        <taxon>Caryophyllales</taxon>
        <taxon>Chenopodiaceae</taxon>
        <taxon>Chenopodioideae</taxon>
        <taxon>Atripliceae</taxon>
        <taxon>Chenopodium</taxon>
    </lineage>
</organism>
<dbReference type="Gramene" id="AUR62028971-RA">
    <property type="protein sequence ID" value="AUR62028971-RA:cds"/>
    <property type="gene ID" value="AUR62028971"/>
</dbReference>
<evidence type="ECO:0000256" key="2">
    <source>
        <dbReference type="ARBA" id="ARBA00007647"/>
    </source>
</evidence>
<evidence type="ECO:0000256" key="3">
    <source>
        <dbReference type="ARBA" id="ARBA00022676"/>
    </source>
</evidence>
<dbReference type="EC" id="2.4.1.-" evidence="6"/>
<evidence type="ECO:0000256" key="6">
    <source>
        <dbReference type="RuleBase" id="RU366017"/>
    </source>
</evidence>
<reference evidence="7" key="2">
    <citation type="submission" date="2021-03" db="UniProtKB">
        <authorList>
            <consortium name="EnsemblPlants"/>
        </authorList>
    </citation>
    <scope>IDENTIFICATION</scope>
</reference>
<evidence type="ECO:0000256" key="1">
    <source>
        <dbReference type="ARBA" id="ARBA00004370"/>
    </source>
</evidence>
<evidence type="ECO:0000313" key="7">
    <source>
        <dbReference type="EnsemblPlants" id="AUR62028971-RA:cds"/>
    </source>
</evidence>
<dbReference type="OMA" id="HLSENVM"/>
<comment type="similarity">
    <text evidence="2 6">Belongs to the glycosyltransferase 92 family.</text>
</comment>
<dbReference type="Proteomes" id="UP000596660">
    <property type="component" value="Unplaced"/>
</dbReference>
<sequence length="149" mass="17520">MKEFDGFTQITIEQNPMSSALCFKNDSSQDYSREWGFEKLLFRDWRTKIRRDRKYAIQARNVLATGVHMSENIVGKSLHHTEAKIRYYHYHNSIQVVGEPCRVLLPPSAKKKITFHEKLPYVYDDNMKQLANTIKQFEHETLGTSQLPL</sequence>
<reference evidence="7" key="1">
    <citation type="journal article" date="2017" name="Nature">
        <title>The genome of Chenopodium quinoa.</title>
        <authorList>
            <person name="Jarvis D.E."/>
            <person name="Ho Y.S."/>
            <person name="Lightfoot D.J."/>
            <person name="Schmoeckel S.M."/>
            <person name="Li B."/>
            <person name="Borm T.J.A."/>
            <person name="Ohyanagi H."/>
            <person name="Mineta K."/>
            <person name="Michell C.T."/>
            <person name="Saber N."/>
            <person name="Kharbatia N.M."/>
            <person name="Rupper R.R."/>
            <person name="Sharp A.R."/>
            <person name="Dally N."/>
            <person name="Boughton B.A."/>
            <person name="Woo Y.H."/>
            <person name="Gao G."/>
            <person name="Schijlen E.G.W.M."/>
            <person name="Guo X."/>
            <person name="Momin A.A."/>
            <person name="Negrao S."/>
            <person name="Al-Babili S."/>
            <person name="Gehring C."/>
            <person name="Roessner U."/>
            <person name="Jung C."/>
            <person name="Murphy K."/>
            <person name="Arold S.T."/>
            <person name="Gojobori T."/>
            <person name="van der Linden C.G."/>
            <person name="van Loo E.N."/>
            <person name="Jellen E.N."/>
            <person name="Maughan P.J."/>
            <person name="Tester M."/>
        </authorList>
    </citation>
    <scope>NUCLEOTIDE SEQUENCE [LARGE SCALE GENOMIC DNA]</scope>
    <source>
        <strain evidence="7">cv. PI 614886</strain>
    </source>
</reference>
<evidence type="ECO:0000256" key="5">
    <source>
        <dbReference type="ARBA" id="ARBA00023136"/>
    </source>
</evidence>
<dbReference type="GO" id="GO:0016757">
    <property type="term" value="F:glycosyltransferase activity"/>
    <property type="evidence" value="ECO:0007669"/>
    <property type="project" value="UniProtKB-UniRule"/>
</dbReference>